<evidence type="ECO:0000313" key="2">
    <source>
        <dbReference type="EMBL" id="KAA0166816.1"/>
    </source>
</evidence>
<comment type="caution">
    <text evidence="2">The sequence shown here is derived from an EMBL/GenBank/DDBJ whole genome shotgun (WGS) entry which is preliminary data.</text>
</comment>
<dbReference type="Proteomes" id="UP000325113">
    <property type="component" value="Unassembled WGS sequence"/>
</dbReference>
<feature type="compositionally biased region" description="Basic residues" evidence="1">
    <location>
        <begin position="482"/>
        <end position="496"/>
    </location>
</feature>
<accession>A0A5A8DMZ9</accession>
<protein>
    <submittedName>
        <fullName evidence="2">Uncharacterized protein</fullName>
    </submittedName>
</protein>
<dbReference type="EMBL" id="VLTM01000007">
    <property type="protein sequence ID" value="KAA0166816.1"/>
    <property type="molecule type" value="Genomic_DNA"/>
</dbReference>
<sequence>MSRLDWSLPLPVREAESLVAMRVLRPDEVAVPGLYRVGLTSAWSATAEASRRGLAWLVEDLDARQEAALPVVAVLQARGHLGRLEWLRRVSEWRHGAGAGVGLPPPTPPDEQAAHEPSTAGQQQHKSKGPFSAGGTEAVAPDKARAAGPSLVPDGSSGKLALKVLRMLERNQDGGGLGGAGLSGADLAAEARADAAAVLERAALANEAGVSRGAGLATLVTAAATAAVRGPAGGTPATALAQPDSDRVQADAGAVASSPSHGPAAEGKEAHPAAATRPTSPEAAAGRSAKLFSEAAALIRLRARGDAAGAWIQDAYTRRRIPTAVVFGPEALAMGDIDIVSNAFRRLWFVREDVDRVLGLHIGGLGAVYSRYSGKAELPGSARRRMSWEEWMSLCADCELVPHFVSDRVASAAFVWSAATQVSESGGADGLSPAPDRHSFVEFLESLARLAAAGEGMGSFGRASRDAVVSIAHAMRQEESRRRHRAAAAARRRRQHAQALADPADAGQAGHGAQVGGRLAGLASAAPAGGSGGGGGGGAACRVQAVGGMRVMLASPAAAWRDRLAGSAAASRGAAGGPAREGDGRGKAGSGPDGEGASAEEDGAGADQGQYGAGVSDEELFEAEDDAQRRALVDYLCRLDFACRAVLAVDAGGAPRVAAADS</sequence>
<feature type="compositionally biased region" description="Low complexity" evidence="1">
    <location>
        <begin position="230"/>
        <end position="241"/>
    </location>
</feature>
<proteinExistence type="predicted"/>
<feature type="region of interest" description="Disordered" evidence="1">
    <location>
        <begin position="97"/>
        <end position="153"/>
    </location>
</feature>
<feature type="region of interest" description="Disordered" evidence="1">
    <location>
        <begin position="569"/>
        <end position="612"/>
    </location>
</feature>
<evidence type="ECO:0000256" key="1">
    <source>
        <dbReference type="SAM" id="MobiDB-lite"/>
    </source>
</evidence>
<evidence type="ECO:0000313" key="3">
    <source>
        <dbReference type="Proteomes" id="UP000325113"/>
    </source>
</evidence>
<dbReference type="AlphaFoldDB" id="A0A5A8DMZ9"/>
<feature type="compositionally biased region" description="Low complexity" evidence="1">
    <location>
        <begin position="497"/>
        <end position="508"/>
    </location>
</feature>
<reference evidence="2 3" key="1">
    <citation type="submission" date="2019-07" db="EMBL/GenBank/DDBJ databases">
        <title>Genomes of Cafeteria roenbergensis.</title>
        <authorList>
            <person name="Fischer M.G."/>
            <person name="Hackl T."/>
            <person name="Roman M."/>
        </authorList>
    </citation>
    <scope>NUCLEOTIDE SEQUENCE [LARGE SCALE GENOMIC DNA]</scope>
    <source>
        <strain evidence="2 3">Cflag</strain>
    </source>
</reference>
<feature type="region of interest" description="Disordered" evidence="1">
    <location>
        <begin position="474"/>
        <end position="514"/>
    </location>
</feature>
<name>A0A5A8DMZ9_CAFRO</name>
<gene>
    <name evidence="2" type="ORF">FNF31_01191</name>
</gene>
<feature type="region of interest" description="Disordered" evidence="1">
    <location>
        <begin position="230"/>
        <end position="286"/>
    </location>
</feature>
<organism evidence="2 3">
    <name type="scientific">Cafeteria roenbergensis</name>
    <name type="common">Marine flagellate</name>
    <dbReference type="NCBI Taxonomy" id="33653"/>
    <lineage>
        <taxon>Eukaryota</taxon>
        <taxon>Sar</taxon>
        <taxon>Stramenopiles</taxon>
        <taxon>Bigyra</taxon>
        <taxon>Opalozoa</taxon>
        <taxon>Bicosoecida</taxon>
        <taxon>Cafeteriaceae</taxon>
        <taxon>Cafeteria</taxon>
    </lineage>
</organism>